<organism evidence="3 4">
    <name type="scientific">Coemansia aciculifera</name>
    <dbReference type="NCBI Taxonomy" id="417176"/>
    <lineage>
        <taxon>Eukaryota</taxon>
        <taxon>Fungi</taxon>
        <taxon>Fungi incertae sedis</taxon>
        <taxon>Zoopagomycota</taxon>
        <taxon>Kickxellomycotina</taxon>
        <taxon>Kickxellomycetes</taxon>
        <taxon>Kickxellales</taxon>
        <taxon>Kickxellaceae</taxon>
        <taxon>Coemansia</taxon>
    </lineage>
</organism>
<name>A0A9W8IQ80_9FUNG</name>
<feature type="compositionally biased region" description="Low complexity" evidence="1">
    <location>
        <begin position="111"/>
        <end position="134"/>
    </location>
</feature>
<dbReference type="EMBL" id="JANBUY010000077">
    <property type="protein sequence ID" value="KAJ2864790.1"/>
    <property type="molecule type" value="Genomic_DNA"/>
</dbReference>
<sequence length="168" mass="17767">MYSITPALALLALLSIHVVAQSSATDSVSKAEDLVADASTITNTKSYTSAVAQNWASVYYRVNQNLNDALYAGKSKDYATATWLYGTTQLPPAYVETWAPGYLSRAHEMNTQTKPSSSQTKSSETSETSGTSKTSETKDNSAADSVRAMGSYSALLVAAALSVVASMI</sequence>
<dbReference type="AlphaFoldDB" id="A0A9W8IQ80"/>
<accession>A0A9W8IQ80</accession>
<protein>
    <submittedName>
        <fullName evidence="3">Uncharacterized protein</fullName>
    </submittedName>
</protein>
<feature type="region of interest" description="Disordered" evidence="1">
    <location>
        <begin position="109"/>
        <end position="142"/>
    </location>
</feature>
<comment type="caution">
    <text evidence="3">The sequence shown here is derived from an EMBL/GenBank/DDBJ whole genome shotgun (WGS) entry which is preliminary data.</text>
</comment>
<evidence type="ECO:0000313" key="3">
    <source>
        <dbReference type="EMBL" id="KAJ2864790.1"/>
    </source>
</evidence>
<dbReference type="Proteomes" id="UP001140074">
    <property type="component" value="Unassembled WGS sequence"/>
</dbReference>
<evidence type="ECO:0000313" key="4">
    <source>
        <dbReference type="Proteomes" id="UP001140074"/>
    </source>
</evidence>
<evidence type="ECO:0000256" key="1">
    <source>
        <dbReference type="SAM" id="MobiDB-lite"/>
    </source>
</evidence>
<feature type="signal peptide" evidence="2">
    <location>
        <begin position="1"/>
        <end position="20"/>
    </location>
</feature>
<reference evidence="3" key="1">
    <citation type="submission" date="2022-07" db="EMBL/GenBank/DDBJ databases">
        <title>Phylogenomic reconstructions and comparative analyses of Kickxellomycotina fungi.</title>
        <authorList>
            <person name="Reynolds N.K."/>
            <person name="Stajich J.E."/>
            <person name="Barry K."/>
            <person name="Grigoriev I.V."/>
            <person name="Crous P."/>
            <person name="Smith M.E."/>
        </authorList>
    </citation>
    <scope>NUCLEOTIDE SEQUENCE</scope>
    <source>
        <strain evidence="3">RSA 476</strain>
    </source>
</reference>
<feature type="chain" id="PRO_5040918224" evidence="2">
    <location>
        <begin position="21"/>
        <end position="168"/>
    </location>
</feature>
<evidence type="ECO:0000256" key="2">
    <source>
        <dbReference type="SAM" id="SignalP"/>
    </source>
</evidence>
<proteinExistence type="predicted"/>
<gene>
    <name evidence="3" type="ORF">GGH94_002680</name>
</gene>
<keyword evidence="2" id="KW-0732">Signal</keyword>
<keyword evidence="4" id="KW-1185">Reference proteome</keyword>